<dbReference type="Gene3D" id="3.40.50.10860">
    <property type="entry name" value="Leucine Dehydrogenase, chain A, domain 1"/>
    <property type="match status" value="1"/>
</dbReference>
<evidence type="ECO:0000256" key="3">
    <source>
        <dbReference type="SAM" id="MobiDB-lite"/>
    </source>
</evidence>
<dbReference type="RefSeq" id="WP_022860680.1">
    <property type="nucleotide sequence ID" value="NZ_JGZD01000009.1"/>
</dbReference>
<dbReference type="PANTHER" id="PTHR21089">
    <property type="entry name" value="SHIKIMATE DEHYDROGENASE"/>
    <property type="match status" value="1"/>
</dbReference>
<dbReference type="InterPro" id="IPR036291">
    <property type="entry name" value="NAD(P)-bd_dom_sf"/>
</dbReference>
<dbReference type="Proteomes" id="UP000029014">
    <property type="component" value="Unassembled WGS sequence"/>
</dbReference>
<comment type="pathway">
    <text evidence="1">Metabolic intermediate biosynthesis; chorismate biosynthesis; chorismate from D-erythrose 4-phosphate and phosphoenolpyruvate: step 4/7.</text>
</comment>
<keyword evidence="6" id="KW-1185">Reference proteome</keyword>
<keyword evidence="2" id="KW-0057">Aromatic amino acid biosynthesis</keyword>
<dbReference type="EC" id="1.1.1.25" evidence="5"/>
<evidence type="ECO:0000313" key="5">
    <source>
        <dbReference type="EMBL" id="KFI72657.1"/>
    </source>
</evidence>
<sequence>MTGVDHRCAVLGRPISHSLSPVLHNAAYHALGLDDWLYTWAEVGEDDLAGFLRSLDSTWTGLSLTMPLKRTVIPLGECMDEWSTRLAVANTAILDSSGRNRPRLYNTDVEGIRQAILNAPCGGRDASSSGGRETSGRLRLPSDADPTRIAIIGNGNTALSAVAACSELTDHGRIVVIARHPGRNTAILDLCDALPSIHAFDAISLDDVPAVLDRLVDSEIVISTLPAHAADSLALSLRDRAPRLDGTLLDVAYDPMPSLLLREWDRHGGTPIGGEHMLVHQAVAQVRLMVGSTADGLARIDSFGMDRIGEVMDRALRNAVLNGRESAMDGRTTVSDDRSDDRGRSS</sequence>
<dbReference type="Pfam" id="PF08501">
    <property type="entry name" value="Shikimate_dh_N"/>
    <property type="match status" value="1"/>
</dbReference>
<dbReference type="GO" id="GO:0019632">
    <property type="term" value="P:shikimate metabolic process"/>
    <property type="evidence" value="ECO:0007669"/>
    <property type="project" value="TreeGrafter"/>
</dbReference>
<accession>A0A087BNQ7</accession>
<feature type="region of interest" description="Disordered" evidence="3">
    <location>
        <begin position="327"/>
        <end position="346"/>
    </location>
</feature>
<feature type="domain" description="Shikimate dehydrogenase substrate binding N-terminal" evidence="4">
    <location>
        <begin position="10"/>
        <end position="91"/>
    </location>
</feature>
<dbReference type="PANTHER" id="PTHR21089:SF1">
    <property type="entry name" value="BIFUNCTIONAL 3-DEHYDROQUINATE DEHYDRATASE_SHIKIMATE DEHYDROGENASE, CHLOROPLASTIC"/>
    <property type="match status" value="1"/>
</dbReference>
<dbReference type="AlphaFoldDB" id="A0A087BNQ7"/>
<dbReference type="EMBL" id="JGZD01000009">
    <property type="protein sequence ID" value="KFI72657.1"/>
    <property type="molecule type" value="Genomic_DNA"/>
</dbReference>
<dbReference type="GO" id="GO:0009073">
    <property type="term" value="P:aromatic amino acid family biosynthetic process"/>
    <property type="evidence" value="ECO:0007669"/>
    <property type="project" value="UniProtKB-KW"/>
</dbReference>
<dbReference type="GO" id="GO:0050661">
    <property type="term" value="F:NADP binding"/>
    <property type="evidence" value="ECO:0007669"/>
    <property type="project" value="TreeGrafter"/>
</dbReference>
<protein>
    <submittedName>
        <fullName evidence="5">Shikimate 5-dehydrogenase</fullName>
        <ecNumber evidence="5">1.1.1.25</ecNumber>
    </submittedName>
</protein>
<evidence type="ECO:0000256" key="1">
    <source>
        <dbReference type="ARBA" id="ARBA00004871"/>
    </source>
</evidence>
<dbReference type="CDD" id="cd01065">
    <property type="entry name" value="NAD_bind_Shikimate_DH"/>
    <property type="match status" value="1"/>
</dbReference>
<proteinExistence type="predicted"/>
<dbReference type="GO" id="GO:0005829">
    <property type="term" value="C:cytosol"/>
    <property type="evidence" value="ECO:0007669"/>
    <property type="project" value="TreeGrafter"/>
</dbReference>
<gene>
    <name evidence="5" type="ORF">BMIN_0555</name>
</gene>
<dbReference type="InterPro" id="IPR022893">
    <property type="entry name" value="Shikimate_DH_fam"/>
</dbReference>
<evidence type="ECO:0000313" key="6">
    <source>
        <dbReference type="Proteomes" id="UP000029014"/>
    </source>
</evidence>
<dbReference type="Gene3D" id="3.40.50.720">
    <property type="entry name" value="NAD(P)-binding Rossmann-like Domain"/>
    <property type="match status" value="1"/>
</dbReference>
<dbReference type="GO" id="GO:0009423">
    <property type="term" value="P:chorismate biosynthetic process"/>
    <property type="evidence" value="ECO:0007669"/>
    <property type="project" value="TreeGrafter"/>
</dbReference>
<dbReference type="SUPFAM" id="SSF53223">
    <property type="entry name" value="Aminoacid dehydrogenase-like, N-terminal domain"/>
    <property type="match status" value="1"/>
</dbReference>
<comment type="caution">
    <text evidence="5">The sequence shown here is derived from an EMBL/GenBank/DDBJ whole genome shotgun (WGS) entry which is preliminary data.</text>
</comment>
<keyword evidence="2" id="KW-0028">Amino-acid biosynthesis</keyword>
<dbReference type="eggNOG" id="COG0169">
    <property type="taxonomic scope" value="Bacteria"/>
</dbReference>
<keyword evidence="5" id="KW-0560">Oxidoreductase</keyword>
<name>A0A087BNQ7_9BIFI</name>
<evidence type="ECO:0000259" key="4">
    <source>
        <dbReference type="Pfam" id="PF08501"/>
    </source>
</evidence>
<feature type="compositionally biased region" description="Basic and acidic residues" evidence="3">
    <location>
        <begin position="334"/>
        <end position="346"/>
    </location>
</feature>
<evidence type="ECO:0000256" key="2">
    <source>
        <dbReference type="ARBA" id="ARBA00023141"/>
    </source>
</evidence>
<dbReference type="SUPFAM" id="SSF51735">
    <property type="entry name" value="NAD(P)-binding Rossmann-fold domains"/>
    <property type="match status" value="1"/>
</dbReference>
<organism evidence="5 6">
    <name type="scientific">Bifidobacterium minimum</name>
    <dbReference type="NCBI Taxonomy" id="1693"/>
    <lineage>
        <taxon>Bacteria</taxon>
        <taxon>Bacillati</taxon>
        <taxon>Actinomycetota</taxon>
        <taxon>Actinomycetes</taxon>
        <taxon>Bifidobacteriales</taxon>
        <taxon>Bifidobacteriaceae</taxon>
        <taxon>Bifidobacterium</taxon>
    </lineage>
</organism>
<dbReference type="STRING" id="1693.BMIN_0555"/>
<dbReference type="InterPro" id="IPR046346">
    <property type="entry name" value="Aminoacid_DH-like_N_sf"/>
</dbReference>
<dbReference type="InterPro" id="IPR013708">
    <property type="entry name" value="Shikimate_DH-bd_N"/>
</dbReference>
<reference evidence="5 6" key="1">
    <citation type="submission" date="2014-03" db="EMBL/GenBank/DDBJ databases">
        <title>Genomics of Bifidobacteria.</title>
        <authorList>
            <person name="Ventura M."/>
            <person name="Milani C."/>
            <person name="Lugli G.A."/>
        </authorList>
    </citation>
    <scope>NUCLEOTIDE SEQUENCE [LARGE SCALE GENOMIC DNA]</scope>
    <source>
        <strain evidence="5 6">LMG 11592</strain>
    </source>
</reference>
<dbReference type="GO" id="GO:0004764">
    <property type="term" value="F:shikimate 3-dehydrogenase (NADP+) activity"/>
    <property type="evidence" value="ECO:0007669"/>
    <property type="project" value="UniProtKB-EC"/>
</dbReference>